<proteinExistence type="predicted"/>
<organism evidence="1 2">
    <name type="scientific">Panagrolaimus sp. JU765</name>
    <dbReference type="NCBI Taxonomy" id="591449"/>
    <lineage>
        <taxon>Eukaryota</taxon>
        <taxon>Metazoa</taxon>
        <taxon>Ecdysozoa</taxon>
        <taxon>Nematoda</taxon>
        <taxon>Chromadorea</taxon>
        <taxon>Rhabditida</taxon>
        <taxon>Tylenchina</taxon>
        <taxon>Panagrolaimomorpha</taxon>
        <taxon>Panagrolaimoidea</taxon>
        <taxon>Panagrolaimidae</taxon>
        <taxon>Panagrolaimus</taxon>
    </lineage>
</organism>
<name>A0AC34Q986_9BILA</name>
<reference evidence="2" key="1">
    <citation type="submission" date="2022-11" db="UniProtKB">
        <authorList>
            <consortium name="WormBaseParasite"/>
        </authorList>
    </citation>
    <scope>IDENTIFICATION</scope>
</reference>
<sequence length="127" mass="14871">MAAKYNAKLIDNENAKKYANILSNNTYEKKKYNELGLFLMTYDALTPKANAFLPESCFISNNADCEIVKNNPWAMNYFYCFVLPKMGLINYVRFTMIAETSDPPYWFKCTPTYEECSKNYRECQPEK</sequence>
<dbReference type="WBParaSite" id="JU765_v2.g14303.t1">
    <property type="protein sequence ID" value="JU765_v2.g14303.t1"/>
    <property type="gene ID" value="JU765_v2.g14303"/>
</dbReference>
<dbReference type="Proteomes" id="UP000887576">
    <property type="component" value="Unplaced"/>
</dbReference>
<accession>A0AC34Q986</accession>
<protein>
    <submittedName>
        <fullName evidence="2">Uncharacterized protein</fullName>
    </submittedName>
</protein>
<evidence type="ECO:0000313" key="2">
    <source>
        <dbReference type="WBParaSite" id="JU765_v2.g14303.t1"/>
    </source>
</evidence>
<evidence type="ECO:0000313" key="1">
    <source>
        <dbReference type="Proteomes" id="UP000887576"/>
    </source>
</evidence>